<dbReference type="PANTHER" id="PTHR43357">
    <property type="entry name" value="INNER MEMBRANE ABC TRANSPORTER PERMEASE PROTEIN YDCV"/>
    <property type="match status" value="1"/>
</dbReference>
<keyword evidence="3" id="KW-1003">Cell membrane</keyword>
<dbReference type="GO" id="GO:0005886">
    <property type="term" value="C:plasma membrane"/>
    <property type="evidence" value="ECO:0007669"/>
    <property type="project" value="UniProtKB-SubCell"/>
</dbReference>
<dbReference type="Pfam" id="PF00528">
    <property type="entry name" value="BPD_transp_1"/>
    <property type="match status" value="1"/>
</dbReference>
<comment type="similarity">
    <text evidence="8">Belongs to the binding-protein-dependent transport system permease family.</text>
</comment>
<dbReference type="AlphaFoldDB" id="A0A317KC47"/>
<dbReference type="EMBL" id="QGSV01000113">
    <property type="protein sequence ID" value="PWU50240.1"/>
    <property type="molecule type" value="Genomic_DNA"/>
</dbReference>
<dbReference type="Proteomes" id="UP000245683">
    <property type="component" value="Unassembled WGS sequence"/>
</dbReference>
<feature type="transmembrane region" description="Helical" evidence="8">
    <location>
        <begin position="122"/>
        <end position="147"/>
    </location>
</feature>
<feature type="transmembrane region" description="Helical" evidence="8">
    <location>
        <begin position="29"/>
        <end position="61"/>
    </location>
</feature>
<dbReference type="SUPFAM" id="SSF161098">
    <property type="entry name" value="MetI-like"/>
    <property type="match status" value="1"/>
</dbReference>
<dbReference type="InterPro" id="IPR035906">
    <property type="entry name" value="MetI-like_sf"/>
</dbReference>
<evidence type="ECO:0000256" key="8">
    <source>
        <dbReference type="RuleBase" id="RU363032"/>
    </source>
</evidence>
<reference evidence="11" key="1">
    <citation type="submission" date="2018-05" db="EMBL/GenBank/DDBJ databases">
        <title>Micromonospora globispora sp. nov. and Micromonospora rugosa sp. nov., isolated from marine sediment.</title>
        <authorList>
            <person name="Carro L."/>
            <person name="Aysel V."/>
            <person name="Cetin D."/>
            <person name="Igual J.M."/>
            <person name="Klenk H.-P."/>
            <person name="Trujillo M.E."/>
            <person name="Sahin N."/>
        </authorList>
    </citation>
    <scope>NUCLEOTIDE SEQUENCE [LARGE SCALE GENOMIC DNA]</scope>
    <source>
        <strain evidence="11">S2904</strain>
    </source>
</reference>
<feature type="domain" description="ABC transmembrane type-1" evidence="9">
    <location>
        <begin position="87"/>
        <end position="278"/>
    </location>
</feature>
<protein>
    <submittedName>
        <fullName evidence="10">ABC transporter permease</fullName>
    </submittedName>
</protein>
<keyword evidence="11" id="KW-1185">Reference proteome</keyword>
<evidence type="ECO:0000256" key="2">
    <source>
        <dbReference type="ARBA" id="ARBA00022448"/>
    </source>
</evidence>
<dbReference type="GO" id="GO:0055085">
    <property type="term" value="P:transmembrane transport"/>
    <property type="evidence" value="ECO:0007669"/>
    <property type="project" value="InterPro"/>
</dbReference>
<keyword evidence="4" id="KW-0997">Cell inner membrane</keyword>
<accession>A0A317KC47</accession>
<feature type="transmembrane region" description="Helical" evidence="8">
    <location>
        <begin position="159"/>
        <end position="178"/>
    </location>
</feature>
<proteinExistence type="inferred from homology"/>
<evidence type="ECO:0000256" key="7">
    <source>
        <dbReference type="ARBA" id="ARBA00023136"/>
    </source>
</evidence>
<feature type="transmembrane region" description="Helical" evidence="8">
    <location>
        <begin position="81"/>
        <end position="110"/>
    </location>
</feature>
<dbReference type="InterPro" id="IPR000515">
    <property type="entry name" value="MetI-like"/>
</dbReference>
<evidence type="ECO:0000259" key="9">
    <source>
        <dbReference type="PROSITE" id="PS50928"/>
    </source>
</evidence>
<evidence type="ECO:0000256" key="4">
    <source>
        <dbReference type="ARBA" id="ARBA00022519"/>
    </source>
</evidence>
<comment type="subcellular location">
    <subcellularLocation>
        <location evidence="1">Cell inner membrane</location>
        <topology evidence="1">Multi-pass membrane protein</topology>
    </subcellularLocation>
    <subcellularLocation>
        <location evidence="8">Cell membrane</location>
        <topology evidence="8">Multi-pass membrane protein</topology>
    </subcellularLocation>
</comment>
<keyword evidence="7 8" id="KW-0472">Membrane</keyword>
<dbReference type="Gene3D" id="1.10.3720.10">
    <property type="entry name" value="MetI-like"/>
    <property type="match status" value="1"/>
</dbReference>
<organism evidence="10 11">
    <name type="scientific">Micromonospora globispora</name>
    <dbReference type="NCBI Taxonomy" id="1450148"/>
    <lineage>
        <taxon>Bacteria</taxon>
        <taxon>Bacillati</taxon>
        <taxon>Actinomycetota</taxon>
        <taxon>Actinomycetes</taxon>
        <taxon>Micromonosporales</taxon>
        <taxon>Micromonosporaceae</taxon>
        <taxon>Micromonospora</taxon>
    </lineage>
</organism>
<dbReference type="RefSeq" id="WP_109943943.1">
    <property type="nucleotide sequence ID" value="NZ_QGSV01000113.1"/>
</dbReference>
<dbReference type="PANTHER" id="PTHR43357:SF4">
    <property type="entry name" value="INNER MEMBRANE ABC TRANSPORTER PERMEASE PROTEIN YDCV"/>
    <property type="match status" value="1"/>
</dbReference>
<evidence type="ECO:0000313" key="11">
    <source>
        <dbReference type="Proteomes" id="UP000245683"/>
    </source>
</evidence>
<evidence type="ECO:0000256" key="6">
    <source>
        <dbReference type="ARBA" id="ARBA00022989"/>
    </source>
</evidence>
<evidence type="ECO:0000256" key="3">
    <source>
        <dbReference type="ARBA" id="ARBA00022475"/>
    </source>
</evidence>
<name>A0A317KC47_9ACTN</name>
<keyword evidence="6 8" id="KW-1133">Transmembrane helix</keyword>
<dbReference type="CDD" id="cd06261">
    <property type="entry name" value="TM_PBP2"/>
    <property type="match status" value="1"/>
</dbReference>
<feature type="transmembrane region" description="Helical" evidence="8">
    <location>
        <begin position="199"/>
        <end position="221"/>
    </location>
</feature>
<evidence type="ECO:0000256" key="1">
    <source>
        <dbReference type="ARBA" id="ARBA00004429"/>
    </source>
</evidence>
<dbReference type="PROSITE" id="PS50928">
    <property type="entry name" value="ABC_TM1"/>
    <property type="match status" value="1"/>
</dbReference>
<comment type="caution">
    <text evidence="10">The sequence shown here is derived from an EMBL/GenBank/DDBJ whole genome shotgun (WGS) entry which is preliminary data.</text>
</comment>
<evidence type="ECO:0000256" key="5">
    <source>
        <dbReference type="ARBA" id="ARBA00022692"/>
    </source>
</evidence>
<dbReference type="OrthoDB" id="9783270at2"/>
<keyword evidence="2 8" id="KW-0813">Transport</keyword>
<keyword evidence="5 8" id="KW-0812">Transmembrane</keyword>
<feature type="transmembrane region" description="Helical" evidence="8">
    <location>
        <begin position="264"/>
        <end position="282"/>
    </location>
</feature>
<gene>
    <name evidence="10" type="ORF">DLJ46_07560</name>
</gene>
<evidence type="ECO:0000313" key="10">
    <source>
        <dbReference type="EMBL" id="PWU50240.1"/>
    </source>
</evidence>
<sequence>MSTVTGVHRGGATDTREARPRRRLVARPAAWLVWGVVVFFFLNLLGVVGSVLVSSFGQRWFDTWLPDGFTSKWYGEAWNEFALFDVIVVTLQVSLLVVALSLLVGVPAAYVLARRNFPGKRLAYLVFLLPILMPPITYGIPLATVLYKFGLAGHLSGVVLANLVPSVPFVILTMTPFIEQIDPRIESAARMCGAGLRSVFLRVLAPLLLPGMLASAILVLVRTVGMFELTFLTAGPDSQTLVVALYYSMSAAGIRAQQSVDAMAIIYTTMMLVLLVISLRYVNPTQLVARVKEDPDA</sequence>